<dbReference type="Proteomes" id="UP001157502">
    <property type="component" value="Chromosome 36"/>
</dbReference>
<reference evidence="1" key="1">
    <citation type="submission" date="2021-05" db="EMBL/GenBank/DDBJ databases">
        <authorList>
            <person name="Pan Q."/>
            <person name="Jouanno E."/>
            <person name="Zahm M."/>
            <person name="Klopp C."/>
            <person name="Cabau C."/>
            <person name="Louis A."/>
            <person name="Berthelot C."/>
            <person name="Parey E."/>
            <person name="Roest Crollius H."/>
            <person name="Montfort J."/>
            <person name="Robinson-Rechavi M."/>
            <person name="Bouchez O."/>
            <person name="Lampietro C."/>
            <person name="Lopez Roques C."/>
            <person name="Donnadieu C."/>
            <person name="Postlethwait J."/>
            <person name="Bobe J."/>
            <person name="Dillon D."/>
            <person name="Chandos A."/>
            <person name="von Hippel F."/>
            <person name="Guiguen Y."/>
        </authorList>
    </citation>
    <scope>NUCLEOTIDE SEQUENCE</scope>
    <source>
        <strain evidence="1">YG-Jan2019</strain>
    </source>
</reference>
<gene>
    <name evidence="1" type="ORF">DPEC_G00350980</name>
</gene>
<accession>A0ACC2F1U6</accession>
<name>A0ACC2F1U6_DALPE</name>
<sequence>MMSELGCDESNLSDSDRCAVVADPCEAVEAPVTLDGTSCPTWRTARLSISWRRRGRRWTGLRLQWTGVSLSKRQNVALGEDTFDLTVKARWQALLTI</sequence>
<keyword evidence="2" id="KW-1185">Reference proteome</keyword>
<proteinExistence type="predicted"/>
<evidence type="ECO:0000313" key="1">
    <source>
        <dbReference type="EMBL" id="KAJ7985333.1"/>
    </source>
</evidence>
<comment type="caution">
    <text evidence="1">The sequence shown here is derived from an EMBL/GenBank/DDBJ whole genome shotgun (WGS) entry which is preliminary data.</text>
</comment>
<protein>
    <submittedName>
        <fullName evidence="1">Uncharacterized protein</fullName>
    </submittedName>
</protein>
<evidence type="ECO:0000313" key="2">
    <source>
        <dbReference type="Proteomes" id="UP001157502"/>
    </source>
</evidence>
<organism evidence="1 2">
    <name type="scientific">Dallia pectoralis</name>
    <name type="common">Alaska blackfish</name>
    <dbReference type="NCBI Taxonomy" id="75939"/>
    <lineage>
        <taxon>Eukaryota</taxon>
        <taxon>Metazoa</taxon>
        <taxon>Chordata</taxon>
        <taxon>Craniata</taxon>
        <taxon>Vertebrata</taxon>
        <taxon>Euteleostomi</taxon>
        <taxon>Actinopterygii</taxon>
        <taxon>Neopterygii</taxon>
        <taxon>Teleostei</taxon>
        <taxon>Protacanthopterygii</taxon>
        <taxon>Esociformes</taxon>
        <taxon>Umbridae</taxon>
        <taxon>Dallia</taxon>
    </lineage>
</organism>
<dbReference type="EMBL" id="CM055763">
    <property type="protein sequence ID" value="KAJ7985333.1"/>
    <property type="molecule type" value="Genomic_DNA"/>
</dbReference>